<feature type="region of interest" description="Disordered" evidence="1">
    <location>
        <begin position="1298"/>
        <end position="1351"/>
    </location>
</feature>
<dbReference type="EMBL" id="CDSF01000088">
    <property type="protein sequence ID" value="CEO98881.1"/>
    <property type="molecule type" value="Genomic_DNA"/>
</dbReference>
<feature type="domain" description="FANCI solenoid 4" evidence="4">
    <location>
        <begin position="1062"/>
        <end position="1296"/>
    </location>
</feature>
<keyword evidence="7" id="KW-0496">Mitochondrion</keyword>
<feature type="domain" description="FANCI solenoid 1" evidence="2">
    <location>
        <begin position="83"/>
        <end position="243"/>
    </location>
</feature>
<sequence>MCRDTPWQCSSACPGAVFVETSTAGSGGERRRRRRRRGAMERVIDAAAVSEASAAQQLDALSRSDNGAAFAKVVAWLAARDAEELSQAGAQNVIRAVTGCVSIVSVRSRLDAVESAVEAIEMSRPSATDMLPVITAMLSSLADEDLSAATEGSMDSTQYRSFIVERVLRAPWPTTRFLIKALEVLREIELSTSHVAAAIRKFTESVARYEDVADIPVIYHNLLLFGDSESRPLVMHAFVSSCQDLATTQPSRPVVQVLATCIHAFSYAVRQDHDLGTALLNVVKNRHVPLGPVALSLLLSITAIHKFMSSVTTFLTDYIFAAFRWQHSVDSSGFLKHARSMIYSKESNVPPGIGLFVDVDAVFSQVLDSAKAGCDLIVSSLVDLSFAILAHKPSKQIGGIVHAGALLWESDCVTPESMTNPYCSVMRLMIRTLLAVFNDHPFARGPIVGKLLALLVSGAGEDDERSGKRSVSDEYGEGGQVTPPGILLSRLVSGNPHTFLDFTAQIRNSFEYITMMDFRRSREIITCLMPLLRLRDDLSSALVVCLRKSIFSRSLERRVSAIDGFLSLLCGMSSEATDIFQNSQSSSSSCSSNDAKFFLEVHGLLQRALTQQAAVRSHCHVRLYSTFRMASSTLRMHIVDLLKSHLSRFIDPEQDASVPFQLDRCIQSGSVVEPISSLFGCLCQCVEACQESDADRRLYVEYSVFIGDVLGKLGTCRLEDFAFDTGRSAALASQSQSVAVDPNLRLSSRMWVDIIDSGVRFLIMTEGVTTSALTKVLALFKLLDALFPTASTREKSEGAAKKRKPVSGDSRKGAQPACQVMNFVLIGRVLAALHGSVELDEAAGASFVNAPDEAARSILRANPSFISYVLRGAITSISKGFLALRSSEERLTFVEDCCRLGTLMLRQAIDDLDSQLKASPVKSSSPAVISLSAFNELLSCTSKLGSNSFRRFVNSCAVQAILERDAVDGYDPVLGLVELLEMLFNQTIDANVRTLRFPDEAQIVLSMMKVCRPFLSDDHLVDRSKWFFELRTVPVTVPTLAADLAVYNWSLENYRGSYEFMRVLAQDSITVIGDVNDEVMPTASSELGIVSEITVPSLIDRIIGIIEADLTYAEWLLANIKLAKASPGRGLPSMLPARRRMVALDGVFSQLFKSFEVFKELAGIKNTNTATSTKILLLLIRSLKLAVACGKFMFAAKIEEPSKRFRKLVAFVAGNLAPTLYSMFKFMQDENARDGIKPKSLKARVAREKRVLPDVIYQLEEFEQTCIKYASFCKMPELTGDFKRSAIRDFRFNASKAAGEVRDSEKTKKKRKRRESDDRDEEGDPGDADDGADDDGEGPDPELGNVSENEE</sequence>
<accession>A0A0G4IUV3</accession>
<keyword evidence="8" id="KW-1185">Reference proteome</keyword>
<feature type="domain" description="FANCI solenoid 2" evidence="3">
    <location>
        <begin position="487"/>
        <end position="566"/>
    </location>
</feature>
<evidence type="ECO:0000313" key="8">
    <source>
        <dbReference type="Proteomes" id="UP000039324"/>
    </source>
</evidence>
<dbReference type="PANTHER" id="PTHR21818">
    <property type="entry name" value="BC025462 PROTEIN"/>
    <property type="match status" value="1"/>
</dbReference>
<reference evidence="6 8" key="1">
    <citation type="submission" date="2015-02" db="EMBL/GenBank/DDBJ databases">
        <authorList>
            <person name="Chooi Y.-H."/>
        </authorList>
    </citation>
    <scope>NUCLEOTIDE SEQUENCE [LARGE SCALE GENOMIC DNA]</scope>
    <source>
        <strain evidence="6">E3</strain>
    </source>
</reference>
<dbReference type="Proteomes" id="UP000039324">
    <property type="component" value="Unassembled WGS sequence"/>
</dbReference>
<dbReference type="InterPro" id="IPR029314">
    <property type="entry name" value="FANCI_S4"/>
</dbReference>
<dbReference type="Pfam" id="PF14678">
    <property type="entry name" value="FANCI_S4"/>
    <property type="match status" value="1"/>
</dbReference>
<protein>
    <recommendedName>
        <fullName evidence="10">FANCI solenoid 4 domain-containing protein</fullName>
    </recommendedName>
</protein>
<dbReference type="OrthoDB" id="195089at2759"/>
<evidence type="ECO:0000259" key="2">
    <source>
        <dbReference type="Pfam" id="PF14675"/>
    </source>
</evidence>
<evidence type="ECO:0000313" key="6">
    <source>
        <dbReference type="EMBL" id="CEO98881.1"/>
    </source>
</evidence>
<evidence type="ECO:0000259" key="3">
    <source>
        <dbReference type="Pfam" id="PF14676"/>
    </source>
</evidence>
<proteinExistence type="predicted"/>
<evidence type="ECO:0000259" key="5">
    <source>
        <dbReference type="Pfam" id="PF14680"/>
    </source>
</evidence>
<organism evidence="6 8">
    <name type="scientific">Plasmodiophora brassicae</name>
    <name type="common">Clubroot disease agent</name>
    <dbReference type="NCBI Taxonomy" id="37360"/>
    <lineage>
        <taxon>Eukaryota</taxon>
        <taxon>Sar</taxon>
        <taxon>Rhizaria</taxon>
        <taxon>Endomyxa</taxon>
        <taxon>Phytomyxea</taxon>
        <taxon>Plasmodiophorida</taxon>
        <taxon>Plasmodiophoridae</taxon>
        <taxon>Plasmodiophora</taxon>
    </lineage>
</organism>
<feature type="region of interest" description="Disordered" evidence="1">
    <location>
        <begin position="461"/>
        <end position="482"/>
    </location>
</feature>
<feature type="domain" description="FANCI helical" evidence="5">
    <location>
        <begin position="573"/>
        <end position="782"/>
    </location>
</feature>
<dbReference type="Pfam" id="PF14675">
    <property type="entry name" value="FANCI_S1"/>
    <property type="match status" value="1"/>
</dbReference>
<dbReference type="EMBL" id="OVEO01000001">
    <property type="protein sequence ID" value="SPQ92951.1"/>
    <property type="molecule type" value="Genomic_DNA"/>
</dbReference>
<dbReference type="InterPro" id="IPR029315">
    <property type="entry name" value="FANCI_S2"/>
</dbReference>
<geneLocation type="mitochondrion" evidence="7"/>
<evidence type="ECO:0000313" key="9">
    <source>
        <dbReference type="Proteomes" id="UP000290189"/>
    </source>
</evidence>
<dbReference type="PANTHER" id="PTHR21818:SF0">
    <property type="entry name" value="FANCONI ANEMIA GROUP I PROTEIN"/>
    <property type="match status" value="1"/>
</dbReference>
<evidence type="ECO:0008006" key="10">
    <source>
        <dbReference type="Google" id="ProtNLM"/>
    </source>
</evidence>
<feature type="compositionally biased region" description="Acidic residues" evidence="1">
    <location>
        <begin position="1318"/>
        <end position="1340"/>
    </location>
</feature>
<reference evidence="7 9" key="2">
    <citation type="submission" date="2018-03" db="EMBL/GenBank/DDBJ databases">
        <authorList>
            <person name="Fogelqvist J."/>
        </authorList>
    </citation>
    <scope>NUCLEOTIDE SEQUENCE [LARGE SCALE GENOMIC DNA]</scope>
</reference>
<dbReference type="InterPro" id="IPR029308">
    <property type="entry name" value="FANCI_S1"/>
</dbReference>
<evidence type="ECO:0000256" key="1">
    <source>
        <dbReference type="SAM" id="MobiDB-lite"/>
    </source>
</evidence>
<dbReference type="Pfam" id="PF14676">
    <property type="entry name" value="FANCI_S2"/>
    <property type="match status" value="1"/>
</dbReference>
<dbReference type="InterPro" id="IPR029312">
    <property type="entry name" value="FANCI_HD2"/>
</dbReference>
<dbReference type="Proteomes" id="UP000290189">
    <property type="component" value="Unassembled WGS sequence"/>
</dbReference>
<dbReference type="Pfam" id="PF14680">
    <property type="entry name" value="FANCI_HD2"/>
    <property type="match status" value="1"/>
</dbReference>
<dbReference type="GO" id="GO:0070182">
    <property type="term" value="F:DNA polymerase binding"/>
    <property type="evidence" value="ECO:0007669"/>
    <property type="project" value="TreeGrafter"/>
</dbReference>
<name>A0A0G4IUV3_PLABS</name>
<evidence type="ECO:0000313" key="7">
    <source>
        <dbReference type="EMBL" id="SPQ92951.1"/>
    </source>
</evidence>
<dbReference type="InterPro" id="IPR026171">
    <property type="entry name" value="FANCI"/>
</dbReference>
<dbReference type="OMA" id="QSMRMMN"/>
<gene>
    <name evidence="6" type="ORF">PBRA_006995</name>
    <name evidence="7" type="ORF">PLBR_LOCUS166</name>
</gene>
<dbReference type="STRING" id="37360.A0A0G4IUV3"/>
<feature type="region of interest" description="Disordered" evidence="1">
    <location>
        <begin position="794"/>
        <end position="813"/>
    </location>
</feature>
<evidence type="ECO:0000259" key="4">
    <source>
        <dbReference type="Pfam" id="PF14678"/>
    </source>
</evidence>
<dbReference type="GO" id="GO:0006281">
    <property type="term" value="P:DNA repair"/>
    <property type="evidence" value="ECO:0007669"/>
    <property type="project" value="InterPro"/>
</dbReference>